<organism evidence="1">
    <name type="scientific">hydrothermal vent metagenome</name>
    <dbReference type="NCBI Taxonomy" id="652676"/>
    <lineage>
        <taxon>unclassified sequences</taxon>
        <taxon>metagenomes</taxon>
        <taxon>ecological metagenomes</taxon>
    </lineage>
</organism>
<sequence>ARAWSVWEGGTVSFYPSQDRMQSFTNEAFALAFARIECHYFINAGFFERDDQIIANIDRVRHIPGVIVQGRYDVVTPMKTAHDLANAWPEADLQIIADAGHAASEPGIIDALVRATNNFARR</sequence>
<dbReference type="InterPro" id="IPR005944">
    <property type="entry name" value="Pro_iminopeptidase"/>
</dbReference>
<reference evidence="1" key="1">
    <citation type="submission" date="2018-06" db="EMBL/GenBank/DDBJ databases">
        <authorList>
            <person name="Zhirakovskaya E."/>
        </authorList>
    </citation>
    <scope>NUCLEOTIDE SEQUENCE</scope>
</reference>
<dbReference type="SUPFAM" id="SSF53474">
    <property type="entry name" value="alpha/beta-Hydrolases"/>
    <property type="match status" value="1"/>
</dbReference>
<evidence type="ECO:0000313" key="1">
    <source>
        <dbReference type="EMBL" id="VAW08314.1"/>
    </source>
</evidence>
<protein>
    <submittedName>
        <fullName evidence="1">Proline iminopeptidase</fullName>
        <ecNumber evidence="1">3.4.11.5</ecNumber>
    </submittedName>
</protein>
<proteinExistence type="predicted"/>
<dbReference type="GO" id="GO:0006508">
    <property type="term" value="P:proteolysis"/>
    <property type="evidence" value="ECO:0007669"/>
    <property type="project" value="InterPro"/>
</dbReference>
<accession>A0A3B0TI32</accession>
<dbReference type="GO" id="GO:0005737">
    <property type="term" value="C:cytoplasm"/>
    <property type="evidence" value="ECO:0007669"/>
    <property type="project" value="InterPro"/>
</dbReference>
<dbReference type="Gene3D" id="3.40.50.1820">
    <property type="entry name" value="alpha/beta hydrolase"/>
    <property type="match status" value="1"/>
</dbReference>
<dbReference type="PANTHER" id="PTHR43722">
    <property type="entry name" value="PROLINE IMINOPEPTIDASE"/>
    <property type="match status" value="1"/>
</dbReference>
<dbReference type="InterPro" id="IPR029058">
    <property type="entry name" value="AB_hydrolase_fold"/>
</dbReference>
<name>A0A3B0TI32_9ZZZZ</name>
<dbReference type="EC" id="3.4.11.5" evidence="1"/>
<dbReference type="EMBL" id="UOEH01000650">
    <property type="protein sequence ID" value="VAW08314.1"/>
    <property type="molecule type" value="Genomic_DNA"/>
</dbReference>
<keyword evidence="1" id="KW-0378">Hydrolase</keyword>
<dbReference type="PANTHER" id="PTHR43722:SF1">
    <property type="entry name" value="PROLINE IMINOPEPTIDASE"/>
    <property type="match status" value="1"/>
</dbReference>
<keyword evidence="1" id="KW-0031">Aminopeptidase</keyword>
<gene>
    <name evidence="1" type="ORF">MNBD_ALPHA05-1205</name>
</gene>
<dbReference type="AlphaFoldDB" id="A0A3B0TI32"/>
<keyword evidence="1" id="KW-0645">Protease</keyword>
<dbReference type="GO" id="GO:0004177">
    <property type="term" value="F:aminopeptidase activity"/>
    <property type="evidence" value="ECO:0007669"/>
    <property type="project" value="UniProtKB-KW"/>
</dbReference>
<feature type="non-terminal residue" evidence="1">
    <location>
        <position position="1"/>
    </location>
</feature>